<keyword evidence="17" id="KW-1185">Reference proteome</keyword>
<protein>
    <submittedName>
        <fullName evidence="16">TonB-dependent receptor</fullName>
    </submittedName>
</protein>
<evidence type="ECO:0000313" key="17">
    <source>
        <dbReference type="Proteomes" id="UP001143362"/>
    </source>
</evidence>
<accession>A0ABT3TEZ5</accession>
<evidence type="ECO:0000256" key="3">
    <source>
        <dbReference type="ARBA" id="ARBA00022452"/>
    </source>
</evidence>
<comment type="similarity">
    <text evidence="11 12">Belongs to the TonB-dependent receptor family.</text>
</comment>
<gene>
    <name evidence="16" type="ORF">EYC98_08320</name>
</gene>
<keyword evidence="7" id="KW-0406">Ion transport</keyword>
<proteinExistence type="inferred from homology"/>
<evidence type="ECO:0000259" key="15">
    <source>
        <dbReference type="Pfam" id="PF07715"/>
    </source>
</evidence>
<keyword evidence="16" id="KW-0675">Receptor</keyword>
<organism evidence="16 17">
    <name type="scientific">Candidatus Litorirhabdus singularis</name>
    <dbReference type="NCBI Taxonomy" id="2518993"/>
    <lineage>
        <taxon>Bacteria</taxon>
        <taxon>Pseudomonadati</taxon>
        <taxon>Pseudomonadota</taxon>
        <taxon>Gammaproteobacteria</taxon>
        <taxon>Cellvibrionales</taxon>
        <taxon>Halieaceae</taxon>
        <taxon>Candidatus Litorirhabdus</taxon>
    </lineage>
</organism>
<dbReference type="CDD" id="cd01347">
    <property type="entry name" value="ligand_gated_channel"/>
    <property type="match status" value="1"/>
</dbReference>
<dbReference type="Pfam" id="PF07715">
    <property type="entry name" value="Plug"/>
    <property type="match status" value="1"/>
</dbReference>
<evidence type="ECO:0000256" key="10">
    <source>
        <dbReference type="ARBA" id="ARBA00023237"/>
    </source>
</evidence>
<evidence type="ECO:0000256" key="6">
    <source>
        <dbReference type="ARBA" id="ARBA00023004"/>
    </source>
</evidence>
<evidence type="ECO:0000256" key="7">
    <source>
        <dbReference type="ARBA" id="ARBA00023065"/>
    </source>
</evidence>
<feature type="domain" description="TonB-dependent receptor-like beta-barrel" evidence="14">
    <location>
        <begin position="284"/>
        <end position="797"/>
    </location>
</feature>
<keyword evidence="9 11" id="KW-0472">Membrane</keyword>
<keyword evidence="5 11" id="KW-0812">Transmembrane</keyword>
<evidence type="ECO:0000259" key="14">
    <source>
        <dbReference type="Pfam" id="PF00593"/>
    </source>
</evidence>
<evidence type="ECO:0000256" key="12">
    <source>
        <dbReference type="RuleBase" id="RU003357"/>
    </source>
</evidence>
<comment type="caution">
    <text evidence="16">The sequence shown here is derived from an EMBL/GenBank/DDBJ whole genome shotgun (WGS) entry which is preliminary data.</text>
</comment>
<comment type="subcellular location">
    <subcellularLocation>
        <location evidence="1 11">Cell outer membrane</location>
        <topology evidence="1 11">Multi-pass membrane protein</topology>
    </subcellularLocation>
</comment>
<dbReference type="InterPro" id="IPR000531">
    <property type="entry name" value="Beta-barrel_TonB"/>
</dbReference>
<dbReference type="PANTHER" id="PTHR32552:SF81">
    <property type="entry name" value="TONB-DEPENDENT OUTER MEMBRANE RECEPTOR"/>
    <property type="match status" value="1"/>
</dbReference>
<evidence type="ECO:0000256" key="1">
    <source>
        <dbReference type="ARBA" id="ARBA00004571"/>
    </source>
</evidence>
<dbReference type="PANTHER" id="PTHR32552">
    <property type="entry name" value="FERRICHROME IRON RECEPTOR-RELATED"/>
    <property type="match status" value="1"/>
</dbReference>
<evidence type="ECO:0000256" key="8">
    <source>
        <dbReference type="ARBA" id="ARBA00023077"/>
    </source>
</evidence>
<dbReference type="Gene3D" id="2.40.170.20">
    <property type="entry name" value="TonB-dependent receptor, beta-barrel domain"/>
    <property type="match status" value="1"/>
</dbReference>
<dbReference type="InterPro" id="IPR039426">
    <property type="entry name" value="TonB-dep_rcpt-like"/>
</dbReference>
<dbReference type="SUPFAM" id="SSF56935">
    <property type="entry name" value="Porins"/>
    <property type="match status" value="1"/>
</dbReference>
<dbReference type="InterPro" id="IPR012910">
    <property type="entry name" value="Plug_dom"/>
</dbReference>
<name>A0ABT3TEZ5_9GAMM</name>
<dbReference type="InterPro" id="IPR036942">
    <property type="entry name" value="Beta-barrel_TonB_sf"/>
</dbReference>
<evidence type="ECO:0000256" key="11">
    <source>
        <dbReference type="PROSITE-ProRule" id="PRU01360"/>
    </source>
</evidence>
<keyword evidence="4" id="KW-0410">Iron transport</keyword>
<sequence length="835" mass="91044">MAPEYHSCSSSAEMRGSSKSIKQPKAKNTMKADRTFTSKRASKSHASAHLTLSALALALVPTSQAIAQLMLEEVVVTAQKRSESLQDVPIAIATMSGERIDDIGITSLQELTQYMPNVTVNAGAGTPNLFIRGVGSGTNQGFEQSVGMYIDGVYAGRGPLAAVPTTMDLERVEVLKGPQGILFGKNTIAGAINVTTAKPTDEFEGMVEALYSPDHGEQQYNLVLSGPLTDGLSGRLAVRHDAMDGWWDDVTNRVEGPDRDNWYARGSLRWVASDNLEITAKYEYGDFQGEASPSVVYQSDFAGQENFAGAVPFPVISDRNKGAGDADNRSSTDTDVFALTVDWQLDFATFTSISAYSAYDRMSAGDTDFAATPALHRTRWEDYKQYSQELRLVSPGGETIDWIAGAYYQRNELDISRRIDAIDFLQSGPLSVAALYSEEPGVPSVFDQDGESWAVFGQGTWNATDTLRFTLGLRYNEETKDLDKVTVSDGLQFRFGSNTFYANPRNGELTADVRQHSFTDLSRDEDKWTFSGAIQWDVGEDTMLYASISTGFKGGGYDEAYSGAGYEIRLANPFTGEPTGESIPGADPSILEYEPEEVLSYEVGAKMRLLDGAAELNLAVFRMEYEDLQTSSLVGDVFRVGNAGEAISQGVELDGRILLTERFSVGGAVAYLDAYYDDFTGATCTVPQATDPVNNPGCLREDGTNIAPGEAGGQDLKDETLLFSPDWSASLYAQYVIPLGTSMELVSGVDINYSDEFYSALDLDPNTKHDDATRINARIALASTDDTWTVALIGKNLTDEKTTFWNNDVPVTDSNSYFGLPERPRSIAVQARYRF</sequence>
<evidence type="ECO:0000256" key="9">
    <source>
        <dbReference type="ARBA" id="ARBA00023136"/>
    </source>
</evidence>
<keyword evidence="3 11" id="KW-1134">Transmembrane beta strand</keyword>
<feature type="compositionally biased region" description="Polar residues" evidence="13">
    <location>
        <begin position="7"/>
        <end position="21"/>
    </location>
</feature>
<evidence type="ECO:0000256" key="13">
    <source>
        <dbReference type="SAM" id="MobiDB-lite"/>
    </source>
</evidence>
<keyword evidence="6" id="KW-0408">Iron</keyword>
<dbReference type="PROSITE" id="PS52016">
    <property type="entry name" value="TONB_DEPENDENT_REC_3"/>
    <property type="match status" value="1"/>
</dbReference>
<dbReference type="Pfam" id="PF00593">
    <property type="entry name" value="TonB_dep_Rec_b-barrel"/>
    <property type="match status" value="1"/>
</dbReference>
<feature type="region of interest" description="Disordered" evidence="13">
    <location>
        <begin position="1"/>
        <end position="43"/>
    </location>
</feature>
<evidence type="ECO:0000256" key="5">
    <source>
        <dbReference type="ARBA" id="ARBA00022692"/>
    </source>
</evidence>
<keyword evidence="2 11" id="KW-0813">Transport</keyword>
<evidence type="ECO:0000256" key="2">
    <source>
        <dbReference type="ARBA" id="ARBA00022448"/>
    </source>
</evidence>
<feature type="domain" description="TonB-dependent receptor plug" evidence="15">
    <location>
        <begin position="85"/>
        <end position="191"/>
    </location>
</feature>
<evidence type="ECO:0000313" key="16">
    <source>
        <dbReference type="EMBL" id="MCX2980871.1"/>
    </source>
</evidence>
<keyword evidence="10 11" id="KW-0998">Cell outer membrane</keyword>
<evidence type="ECO:0000256" key="4">
    <source>
        <dbReference type="ARBA" id="ARBA00022496"/>
    </source>
</evidence>
<dbReference type="EMBL" id="SHNN01000001">
    <property type="protein sequence ID" value="MCX2980871.1"/>
    <property type="molecule type" value="Genomic_DNA"/>
</dbReference>
<dbReference type="Proteomes" id="UP001143362">
    <property type="component" value="Unassembled WGS sequence"/>
</dbReference>
<reference evidence="16" key="1">
    <citation type="submission" date="2019-02" db="EMBL/GenBank/DDBJ databases">
        <authorList>
            <person name="Li S.-H."/>
        </authorList>
    </citation>
    <scope>NUCLEOTIDE SEQUENCE</scope>
    <source>
        <strain evidence="16">IMCC14734</strain>
    </source>
</reference>
<keyword evidence="8 12" id="KW-0798">TonB box</keyword>